<keyword evidence="3" id="KW-0238">DNA-binding</keyword>
<dbReference type="AlphaFoldDB" id="A0AAP3UX98"/>
<dbReference type="CDD" id="cd08422">
    <property type="entry name" value="PBP2_CrgA_like"/>
    <property type="match status" value="1"/>
</dbReference>
<dbReference type="RefSeq" id="WP_327787291.1">
    <property type="nucleotide sequence ID" value="NZ_JARGEQ010000001.1"/>
</dbReference>
<evidence type="ECO:0000256" key="3">
    <source>
        <dbReference type="ARBA" id="ARBA00023125"/>
    </source>
</evidence>
<keyword evidence="4" id="KW-0804">Transcription</keyword>
<organism evidence="6 7">
    <name type="scientific">Marinimicrococcus flavescens</name>
    <dbReference type="NCBI Taxonomy" id="3031815"/>
    <lineage>
        <taxon>Bacteria</taxon>
        <taxon>Pseudomonadati</taxon>
        <taxon>Pseudomonadota</taxon>
        <taxon>Alphaproteobacteria</taxon>
        <taxon>Geminicoccales</taxon>
        <taxon>Geminicoccaceae</taxon>
        <taxon>Marinimicrococcus</taxon>
    </lineage>
</organism>
<evidence type="ECO:0000313" key="6">
    <source>
        <dbReference type="EMBL" id="MDF1584872.1"/>
    </source>
</evidence>
<dbReference type="PANTHER" id="PTHR30537:SF5">
    <property type="entry name" value="HTH-TYPE TRANSCRIPTIONAL ACTIVATOR TTDR-RELATED"/>
    <property type="match status" value="1"/>
</dbReference>
<dbReference type="InterPro" id="IPR058163">
    <property type="entry name" value="LysR-type_TF_proteobact-type"/>
</dbReference>
<keyword evidence="2" id="KW-0805">Transcription regulation</keyword>
<protein>
    <submittedName>
        <fullName evidence="6">LysR family transcriptional regulator</fullName>
    </submittedName>
</protein>
<dbReference type="InterPro" id="IPR005119">
    <property type="entry name" value="LysR_subst-bd"/>
</dbReference>
<evidence type="ECO:0000256" key="1">
    <source>
        <dbReference type="ARBA" id="ARBA00009437"/>
    </source>
</evidence>
<dbReference type="FunFam" id="1.10.10.10:FF:000001">
    <property type="entry name" value="LysR family transcriptional regulator"/>
    <property type="match status" value="1"/>
</dbReference>
<dbReference type="Gene3D" id="1.10.10.10">
    <property type="entry name" value="Winged helix-like DNA-binding domain superfamily/Winged helix DNA-binding domain"/>
    <property type="match status" value="1"/>
</dbReference>
<gene>
    <name evidence="6" type="ORF">PZ740_00560</name>
</gene>
<dbReference type="FunFam" id="3.40.190.290:FF:000001">
    <property type="entry name" value="Transcriptional regulator, LysR family"/>
    <property type="match status" value="1"/>
</dbReference>
<dbReference type="SUPFAM" id="SSF53850">
    <property type="entry name" value="Periplasmic binding protein-like II"/>
    <property type="match status" value="1"/>
</dbReference>
<dbReference type="Proteomes" id="UP001301140">
    <property type="component" value="Unassembled WGS sequence"/>
</dbReference>
<evidence type="ECO:0000259" key="5">
    <source>
        <dbReference type="PROSITE" id="PS50931"/>
    </source>
</evidence>
<keyword evidence="7" id="KW-1185">Reference proteome</keyword>
<dbReference type="InterPro" id="IPR036388">
    <property type="entry name" value="WH-like_DNA-bd_sf"/>
</dbReference>
<dbReference type="Gene3D" id="3.40.190.290">
    <property type="match status" value="1"/>
</dbReference>
<dbReference type="SUPFAM" id="SSF46785">
    <property type="entry name" value="Winged helix' DNA-binding domain"/>
    <property type="match status" value="1"/>
</dbReference>
<dbReference type="EMBL" id="JARGEQ010000001">
    <property type="protein sequence ID" value="MDF1584872.1"/>
    <property type="molecule type" value="Genomic_DNA"/>
</dbReference>
<evidence type="ECO:0000256" key="2">
    <source>
        <dbReference type="ARBA" id="ARBA00023015"/>
    </source>
</evidence>
<accession>A0AAP3UX98</accession>
<evidence type="ECO:0000256" key="4">
    <source>
        <dbReference type="ARBA" id="ARBA00023163"/>
    </source>
</evidence>
<reference evidence="6 7" key="1">
    <citation type="submission" date="2023-03" db="EMBL/GenBank/DDBJ databases">
        <title>YIM 152171 draft genome.</title>
        <authorList>
            <person name="Yang Z."/>
        </authorList>
    </citation>
    <scope>NUCLEOTIDE SEQUENCE [LARGE SCALE GENOMIC DNA]</scope>
    <source>
        <strain evidence="6 7">YIM 152171</strain>
    </source>
</reference>
<comment type="similarity">
    <text evidence="1">Belongs to the LysR transcriptional regulatory family.</text>
</comment>
<dbReference type="PANTHER" id="PTHR30537">
    <property type="entry name" value="HTH-TYPE TRANSCRIPTIONAL REGULATOR"/>
    <property type="match status" value="1"/>
</dbReference>
<dbReference type="Pfam" id="PF03466">
    <property type="entry name" value="LysR_substrate"/>
    <property type="match status" value="1"/>
</dbReference>
<dbReference type="Pfam" id="PF00126">
    <property type="entry name" value="HTH_1"/>
    <property type="match status" value="1"/>
</dbReference>
<evidence type="ECO:0000313" key="7">
    <source>
        <dbReference type="Proteomes" id="UP001301140"/>
    </source>
</evidence>
<dbReference type="PROSITE" id="PS50931">
    <property type="entry name" value="HTH_LYSR"/>
    <property type="match status" value="1"/>
</dbReference>
<feature type="domain" description="HTH lysR-type" evidence="5">
    <location>
        <begin position="1"/>
        <end position="59"/>
    </location>
</feature>
<dbReference type="InterPro" id="IPR000847">
    <property type="entry name" value="LysR_HTH_N"/>
</dbReference>
<dbReference type="GO" id="GO:0003677">
    <property type="term" value="F:DNA binding"/>
    <property type="evidence" value="ECO:0007669"/>
    <property type="project" value="UniProtKB-KW"/>
</dbReference>
<sequence length="314" mass="33870">MALLENIRVFVRVVEAGSLSAAGRQLRMSPAVVSHRLQQLENHLGVRLINRTTRQARATGQGEAFLAGAREVLEALERAESTVAGSGGAPRGSLRVTAPLGIGRRFLAPLVPAFRERHPQIELRLRLSDHLLDLLGEAVDAAVRLAPLSDSSLIARQVAQCPRVLCAAPAYLERHGVPRRPADLLEHRCLLLRFPGSTQFRWTLESPQGPVALPVTGPFDADDGDVLTGWALAGHGIVMKPVFEVAGHLRSGELQPVLPDFPPGPATLAIVYPHRRLLPARLRAFRDFAGEALAAAVAREMAGLDRQALARLAA</sequence>
<name>A0AAP3UX98_9PROT</name>
<dbReference type="InterPro" id="IPR036390">
    <property type="entry name" value="WH_DNA-bd_sf"/>
</dbReference>
<proteinExistence type="inferred from homology"/>
<dbReference type="GO" id="GO:0003700">
    <property type="term" value="F:DNA-binding transcription factor activity"/>
    <property type="evidence" value="ECO:0007669"/>
    <property type="project" value="InterPro"/>
</dbReference>
<comment type="caution">
    <text evidence="6">The sequence shown here is derived from an EMBL/GenBank/DDBJ whole genome shotgun (WGS) entry which is preliminary data.</text>
</comment>